<keyword evidence="1" id="KW-0812">Transmembrane</keyword>
<feature type="transmembrane region" description="Helical" evidence="1">
    <location>
        <begin position="20"/>
        <end position="43"/>
    </location>
</feature>
<protein>
    <submittedName>
        <fullName evidence="2">Uncharacterized protein</fullName>
    </submittedName>
</protein>
<keyword evidence="3" id="KW-1185">Reference proteome</keyword>
<proteinExistence type="predicted"/>
<accession>A0ABV1NDL7</accession>
<name>A0ABV1NDL7_9GAMM</name>
<sequence>MPHADVMPGTTHLEEQEMRGILWGGVFAAGLASACLPAGNLMADDTQAMIDAMRAATQRFEDVNVALAEGYVPDPSGQCVSAEAHGMTDRLGGMGIHYLRPDLLGITDTEPRVDGTGTHTDFMNPGILLYEPQEDGSLVLVGIENLVFRKAWEDAGSTEPPTIAGRHWDYMVDDPNTPEEEAHHFAPHYDQHVWFRENLDGNLEPFNPSVTCKYHKA</sequence>
<keyword evidence="1" id="KW-0472">Membrane</keyword>
<evidence type="ECO:0000313" key="2">
    <source>
        <dbReference type="EMBL" id="MEQ6917146.1"/>
    </source>
</evidence>
<reference evidence="2 3" key="1">
    <citation type="submission" date="2024-05" db="EMBL/GenBank/DDBJ databases">
        <title>Halomonas sp. SSM6 16S ribosomal RNA gene Genome sequencing and assembly.</title>
        <authorList>
            <person name="Yook S."/>
        </authorList>
    </citation>
    <scope>NUCLEOTIDE SEQUENCE [LARGE SCALE GENOMIC DNA]</scope>
    <source>
        <strain evidence="2 3">SSM6</strain>
    </source>
</reference>
<organism evidence="2 3">
    <name type="scientific">Halomonas aquatica</name>
    <dbReference type="NCBI Taxonomy" id="3151123"/>
    <lineage>
        <taxon>Bacteria</taxon>
        <taxon>Pseudomonadati</taxon>
        <taxon>Pseudomonadota</taxon>
        <taxon>Gammaproteobacteria</taxon>
        <taxon>Oceanospirillales</taxon>
        <taxon>Halomonadaceae</taxon>
        <taxon>Halomonas</taxon>
    </lineage>
</organism>
<gene>
    <name evidence="2" type="ORF">ABE960_06395</name>
</gene>
<evidence type="ECO:0000313" key="3">
    <source>
        <dbReference type="Proteomes" id="UP001442468"/>
    </source>
</evidence>
<keyword evidence="1" id="KW-1133">Transmembrane helix</keyword>
<dbReference type="RefSeq" id="WP_349761422.1">
    <property type="nucleotide sequence ID" value="NZ_JBEGCJ010000003.1"/>
</dbReference>
<dbReference type="Proteomes" id="UP001442468">
    <property type="component" value="Unassembled WGS sequence"/>
</dbReference>
<dbReference type="EMBL" id="JBEGCJ010000003">
    <property type="protein sequence ID" value="MEQ6917146.1"/>
    <property type="molecule type" value="Genomic_DNA"/>
</dbReference>
<comment type="caution">
    <text evidence="2">The sequence shown here is derived from an EMBL/GenBank/DDBJ whole genome shotgun (WGS) entry which is preliminary data.</text>
</comment>
<evidence type="ECO:0000256" key="1">
    <source>
        <dbReference type="SAM" id="Phobius"/>
    </source>
</evidence>